<dbReference type="GO" id="GO:0070939">
    <property type="term" value="C:Dsl1/NZR complex"/>
    <property type="evidence" value="ECO:0007669"/>
    <property type="project" value="InterPro"/>
</dbReference>
<evidence type="ECO:0000313" key="1">
    <source>
        <dbReference type="EMBL" id="PJF17784.1"/>
    </source>
</evidence>
<dbReference type="STRING" id="1246581.A0A2H9TJ44"/>
<dbReference type="Gene3D" id="1.20.58.1420">
    <property type="entry name" value="Dsl1p vesicle tethering complex, Tip20p subunit, domain B"/>
    <property type="match status" value="1"/>
</dbReference>
<reference evidence="1 2" key="1">
    <citation type="submission" date="2016-10" db="EMBL/GenBank/DDBJ databases">
        <title>The genome of Paramicrosporidium saccamoebae is the missing link in understanding Cryptomycota and Microsporidia evolution.</title>
        <authorList>
            <person name="Quandt C.A."/>
            <person name="Beaudet D."/>
            <person name="Corsaro D."/>
            <person name="Michel R."/>
            <person name="Corradi N."/>
            <person name="James T."/>
        </authorList>
    </citation>
    <scope>NUCLEOTIDE SEQUENCE [LARGE SCALE GENOMIC DNA]</scope>
    <source>
        <strain evidence="1 2">KSL3</strain>
    </source>
</reference>
<dbReference type="EMBL" id="MTSL01000159">
    <property type="protein sequence ID" value="PJF17784.1"/>
    <property type="molecule type" value="Genomic_DNA"/>
</dbReference>
<dbReference type="PANTHER" id="PTHR13520:SF0">
    <property type="entry name" value="RAD50-INTERACTING PROTEIN 1"/>
    <property type="match status" value="1"/>
</dbReference>
<dbReference type="GO" id="GO:0060628">
    <property type="term" value="P:regulation of ER to Golgi vesicle-mediated transport"/>
    <property type="evidence" value="ECO:0007669"/>
    <property type="project" value="TreeGrafter"/>
</dbReference>
<keyword evidence="2" id="KW-1185">Reference proteome</keyword>
<dbReference type="GO" id="GO:0006888">
    <property type="term" value="P:endoplasmic reticulum to Golgi vesicle-mediated transport"/>
    <property type="evidence" value="ECO:0007669"/>
    <property type="project" value="InterPro"/>
</dbReference>
<evidence type="ECO:0000313" key="2">
    <source>
        <dbReference type="Proteomes" id="UP000240830"/>
    </source>
</evidence>
<sequence>MLSLQEFTLKRKQEQVQGQDARRKIESQMDRLIDEQVEYLGTMERQVEKFEVANSVMEGQSKVHSTVQEAERLSAEISQLQRTESVDIVGDIEKGKFDQAINNFTKLKSIEIDSSFKGLLEHLGSVQDWIVAAIEAALKERAVAAMIEPIQIRFQFHFATNQPTNRLDKPEWYLGHLLQTINSHIPFIENCLEMDVVEEGPSVLETFVLRIANIVKEHIVAREQRILQDSFIFMHTVSELLAFISSVKESTGVDCSRIVTSFLGPHLPEWISAEKEAGNSSYAELCDESLPWIEEDLDSVAGVVSGFIELIDDLIKTLYNIPLMHAKIEFLNQVIIPLFNSFYEKVEFELPAFHGTPQDIRIMTIQGNSILKLIETCEFSWGSSLESMSLASSPEFLDAFGYSAVEMRGTVFNKVLVAFQELTTRIEDNLYSVLWESFHSSAVSFVRAMHYGVVRDGPATTLTMHDDLRKALVRVSEVFTTLRASAMMESIEPRILSSLATFLYDRLILQNYFRQEYISQFNDDLTMIQSTFARLMPNQPINLALQRVYEAQRILSMQPQARQHLAQVIKEDDLDEITNIFNSLKLSILSLGECERIIGLVRD</sequence>
<dbReference type="InterPro" id="IPR007528">
    <property type="entry name" value="RINT1_Tip20"/>
</dbReference>
<proteinExistence type="predicted"/>
<dbReference type="Gene3D" id="1.20.58.670">
    <property type="entry name" value="Dsl1p vesicle tethering complex, Tip20p subunit, domain D"/>
    <property type="match status" value="1"/>
</dbReference>
<protein>
    <submittedName>
        <fullName evidence="1">Uncharacterized protein</fullName>
    </submittedName>
</protein>
<gene>
    <name evidence="1" type="ORF">PSACC_02396</name>
</gene>
<dbReference type="InterPro" id="IPR042042">
    <property type="entry name" value="Tip20p_domB"/>
</dbReference>
<dbReference type="OrthoDB" id="407410at2759"/>
<dbReference type="AlphaFoldDB" id="A0A2H9TJ44"/>
<dbReference type="GO" id="GO:0006890">
    <property type="term" value="P:retrograde vesicle-mediated transport, Golgi to endoplasmic reticulum"/>
    <property type="evidence" value="ECO:0007669"/>
    <property type="project" value="InterPro"/>
</dbReference>
<dbReference type="PANTHER" id="PTHR13520">
    <property type="entry name" value="RAD50-INTERACTING PROTEIN 1 RINT-1"/>
    <property type="match status" value="1"/>
</dbReference>
<comment type="caution">
    <text evidence="1">The sequence shown here is derived from an EMBL/GenBank/DDBJ whole genome shotgun (WGS) entry which is preliminary data.</text>
</comment>
<dbReference type="InterPro" id="IPR042044">
    <property type="entry name" value="EXOC6PINT-1/Sec15/Tip20_C_dom2"/>
</dbReference>
<name>A0A2H9TJ44_9FUNG</name>
<organism evidence="1 2">
    <name type="scientific">Paramicrosporidium saccamoebae</name>
    <dbReference type="NCBI Taxonomy" id="1246581"/>
    <lineage>
        <taxon>Eukaryota</taxon>
        <taxon>Fungi</taxon>
        <taxon>Fungi incertae sedis</taxon>
        <taxon>Cryptomycota</taxon>
        <taxon>Cryptomycota incertae sedis</taxon>
        <taxon>Paramicrosporidium</taxon>
    </lineage>
</organism>
<accession>A0A2H9TJ44</accession>
<dbReference type="PROSITE" id="PS51386">
    <property type="entry name" value="RINT1_TIP20"/>
    <property type="match status" value="1"/>
</dbReference>
<dbReference type="Pfam" id="PF04437">
    <property type="entry name" value="RINT1_TIP1"/>
    <property type="match status" value="1"/>
</dbReference>
<dbReference type="Proteomes" id="UP000240830">
    <property type="component" value="Unassembled WGS sequence"/>
</dbReference>